<evidence type="ECO:0000313" key="3">
    <source>
        <dbReference type="Proteomes" id="UP000030641"/>
    </source>
</evidence>
<dbReference type="Proteomes" id="UP000030641">
    <property type="component" value="Unassembled WGS sequence"/>
</dbReference>
<dbReference type="OMA" id="LHCDNCQ"/>
<dbReference type="AlphaFoldDB" id="A0A074YBG3"/>
<dbReference type="InParanoid" id="A0A074YBG3"/>
<accession>A0A074YBG3</accession>
<dbReference type="EMBL" id="KL584778">
    <property type="protein sequence ID" value="KEQ91502.1"/>
    <property type="molecule type" value="Genomic_DNA"/>
</dbReference>
<evidence type="ECO:0000313" key="2">
    <source>
        <dbReference type="EMBL" id="KEQ91502.1"/>
    </source>
</evidence>
<dbReference type="STRING" id="1043005.A0A074YBG3"/>
<feature type="region of interest" description="Disordered" evidence="1">
    <location>
        <begin position="118"/>
        <end position="141"/>
    </location>
</feature>
<sequence>MNTSRKNTADISAAQKHLQAVSTTLLSTSPHASAFLASQLQRAVPILSHSTSAPDNCRACGHCLIPGWSCSISRRKLPELSTKKPKHGPKVAKKPATPQLTYIDYKCSLCNGVNTFRSDTQAPTRRSKVSRSAVESKSGAVPSLVSNDTATIAKSALLPTATPSPVPSSAISSSSEQARGGVDKKKNRKQKLGGLQAMLAKSKAPASAPKAFDFMDFMKTT</sequence>
<protein>
    <submittedName>
        <fullName evidence="2">Uncharacterized protein</fullName>
    </submittedName>
</protein>
<gene>
    <name evidence="2" type="ORF">AUEXF2481DRAFT_468285</name>
</gene>
<dbReference type="GeneID" id="25368194"/>
<dbReference type="RefSeq" id="XP_013339996.1">
    <property type="nucleotide sequence ID" value="XM_013484542.1"/>
</dbReference>
<keyword evidence="3" id="KW-1185">Reference proteome</keyword>
<dbReference type="HOGENOM" id="CLU_1239905_0_0_1"/>
<feature type="region of interest" description="Disordered" evidence="1">
    <location>
        <begin position="158"/>
        <end position="194"/>
    </location>
</feature>
<dbReference type="OrthoDB" id="438080at2759"/>
<reference evidence="2 3" key="1">
    <citation type="journal article" date="2014" name="BMC Genomics">
        <title>Genome sequencing of four Aureobasidium pullulans varieties: biotechnological potential, stress tolerance, and description of new species.</title>
        <authorList>
            <person name="Gostin Ar C."/>
            <person name="Ohm R.A."/>
            <person name="Kogej T."/>
            <person name="Sonjak S."/>
            <person name="Turk M."/>
            <person name="Zajc J."/>
            <person name="Zalar P."/>
            <person name="Grube M."/>
            <person name="Sun H."/>
            <person name="Han J."/>
            <person name="Sharma A."/>
            <person name="Chiniquy J."/>
            <person name="Ngan C.Y."/>
            <person name="Lipzen A."/>
            <person name="Barry K."/>
            <person name="Grigoriev I.V."/>
            <person name="Gunde-Cimerman N."/>
        </authorList>
    </citation>
    <scope>NUCLEOTIDE SEQUENCE [LARGE SCALE GENOMIC DNA]</scope>
    <source>
        <strain evidence="2 3">EXF-2481</strain>
    </source>
</reference>
<organism evidence="2 3">
    <name type="scientific">Aureobasidium subglaciale (strain EXF-2481)</name>
    <name type="common">Aureobasidium pullulans var. subglaciale</name>
    <dbReference type="NCBI Taxonomy" id="1043005"/>
    <lineage>
        <taxon>Eukaryota</taxon>
        <taxon>Fungi</taxon>
        <taxon>Dikarya</taxon>
        <taxon>Ascomycota</taxon>
        <taxon>Pezizomycotina</taxon>
        <taxon>Dothideomycetes</taxon>
        <taxon>Dothideomycetidae</taxon>
        <taxon>Dothideales</taxon>
        <taxon>Saccotheciaceae</taxon>
        <taxon>Aureobasidium</taxon>
    </lineage>
</organism>
<feature type="compositionally biased region" description="Low complexity" evidence="1">
    <location>
        <begin position="159"/>
        <end position="175"/>
    </location>
</feature>
<name>A0A074YBG3_AURSE</name>
<evidence type="ECO:0000256" key="1">
    <source>
        <dbReference type="SAM" id="MobiDB-lite"/>
    </source>
</evidence>
<proteinExistence type="predicted"/>